<organism evidence="6 7">
    <name type="scientific">Corynebacterium humireducens</name>
    <dbReference type="NCBI Taxonomy" id="1223514"/>
    <lineage>
        <taxon>Bacteria</taxon>
        <taxon>Bacillati</taxon>
        <taxon>Actinomycetota</taxon>
        <taxon>Actinomycetes</taxon>
        <taxon>Mycobacteriales</taxon>
        <taxon>Corynebacteriaceae</taxon>
        <taxon>Corynebacterium</taxon>
    </lineage>
</organism>
<evidence type="ECO:0000259" key="5">
    <source>
        <dbReference type="PROSITE" id="PS50893"/>
    </source>
</evidence>
<dbReference type="InterPro" id="IPR017871">
    <property type="entry name" value="ABC_transporter-like_CS"/>
</dbReference>
<feature type="domain" description="ABC transporter" evidence="5">
    <location>
        <begin position="7"/>
        <end position="239"/>
    </location>
</feature>
<dbReference type="InterPro" id="IPR003593">
    <property type="entry name" value="AAA+_ATPase"/>
</dbReference>
<evidence type="ECO:0000256" key="1">
    <source>
        <dbReference type="ARBA" id="ARBA00005417"/>
    </source>
</evidence>
<dbReference type="CDD" id="cd03235">
    <property type="entry name" value="ABC_Metallic_Cations"/>
    <property type="match status" value="1"/>
</dbReference>
<dbReference type="PROSITE" id="PS00211">
    <property type="entry name" value="ABC_TRANSPORTER_1"/>
    <property type="match status" value="1"/>
</dbReference>
<sequence>MSPSVAAAARGITVAYHSTPVLRDISLTVPVGVVMGVVGPNGSGKSTLLKAMLGLVPPASGDALFFGRPLAQVRQQVGYMPQHTSVDWDFPTTVADVVLMGTYGRLGWLRRPGRAEKQAAARAMEATRVTDLADRQIGQLSGGQRQRVFLARTLAQEPDLFIMDEPFQGVDAFSQQAIVDVLHDLRAQGRTVILVHHDLSTVADYCDHVTLLGGDARPGVVASGEVSTHFTHENIAAAYGLSVAP</sequence>
<dbReference type="AlphaFoldDB" id="A0A7X6PPJ8"/>
<dbReference type="SUPFAM" id="SSF52540">
    <property type="entry name" value="P-loop containing nucleoside triphosphate hydrolases"/>
    <property type="match status" value="1"/>
</dbReference>
<accession>A0A7X6PPJ8</accession>
<keyword evidence="2" id="KW-0813">Transport</keyword>
<evidence type="ECO:0000256" key="2">
    <source>
        <dbReference type="ARBA" id="ARBA00022448"/>
    </source>
</evidence>
<dbReference type="InterPro" id="IPR050153">
    <property type="entry name" value="Metal_Ion_Import_ABC"/>
</dbReference>
<name>A0A7X6PPJ8_9CORY</name>
<reference evidence="6 7" key="1">
    <citation type="journal article" date="2020" name="Biotechnol. Biofuels">
        <title>New insights from the biogas microbiome by comprehensive genome-resolved metagenomics of nearly 1600 species originating from multiple anaerobic digesters.</title>
        <authorList>
            <person name="Campanaro S."/>
            <person name="Treu L."/>
            <person name="Rodriguez-R L.M."/>
            <person name="Kovalovszki A."/>
            <person name="Ziels R.M."/>
            <person name="Maus I."/>
            <person name="Zhu X."/>
            <person name="Kougias P.G."/>
            <person name="Basile A."/>
            <person name="Luo G."/>
            <person name="Schluter A."/>
            <person name="Konstantinidis K.T."/>
            <person name="Angelidaki I."/>
        </authorList>
    </citation>
    <scope>NUCLEOTIDE SEQUENCE [LARGE SCALE GENOMIC DNA]</scope>
    <source>
        <strain evidence="6">AS15tlH2ME_198</strain>
    </source>
</reference>
<dbReference type="GO" id="GO:0005524">
    <property type="term" value="F:ATP binding"/>
    <property type="evidence" value="ECO:0007669"/>
    <property type="project" value="UniProtKB-KW"/>
</dbReference>
<dbReference type="PANTHER" id="PTHR42734:SF5">
    <property type="entry name" value="IRON TRANSPORT SYSTEM ATP-BINDING PROTEIN HI_0361-RELATED"/>
    <property type="match status" value="1"/>
</dbReference>
<dbReference type="SMART" id="SM00382">
    <property type="entry name" value="AAA"/>
    <property type="match status" value="1"/>
</dbReference>
<evidence type="ECO:0000313" key="6">
    <source>
        <dbReference type="EMBL" id="NLA56796.1"/>
    </source>
</evidence>
<protein>
    <submittedName>
        <fullName evidence="6">Metal ABC transporter ATP-binding protein</fullName>
    </submittedName>
</protein>
<evidence type="ECO:0000256" key="4">
    <source>
        <dbReference type="ARBA" id="ARBA00022840"/>
    </source>
</evidence>
<evidence type="ECO:0000256" key="3">
    <source>
        <dbReference type="ARBA" id="ARBA00022741"/>
    </source>
</evidence>
<proteinExistence type="inferred from homology"/>
<gene>
    <name evidence="6" type="ORF">GX859_11000</name>
</gene>
<dbReference type="EMBL" id="JAAZHI010000212">
    <property type="protein sequence ID" value="NLA56796.1"/>
    <property type="molecule type" value="Genomic_DNA"/>
</dbReference>
<dbReference type="PROSITE" id="PS50893">
    <property type="entry name" value="ABC_TRANSPORTER_2"/>
    <property type="match status" value="1"/>
</dbReference>
<evidence type="ECO:0000313" key="7">
    <source>
        <dbReference type="Proteomes" id="UP000557899"/>
    </source>
</evidence>
<dbReference type="GO" id="GO:0016887">
    <property type="term" value="F:ATP hydrolysis activity"/>
    <property type="evidence" value="ECO:0007669"/>
    <property type="project" value="InterPro"/>
</dbReference>
<dbReference type="Pfam" id="PF00005">
    <property type="entry name" value="ABC_tran"/>
    <property type="match status" value="1"/>
</dbReference>
<dbReference type="Proteomes" id="UP000557899">
    <property type="component" value="Unassembled WGS sequence"/>
</dbReference>
<dbReference type="InterPro" id="IPR003439">
    <property type="entry name" value="ABC_transporter-like_ATP-bd"/>
</dbReference>
<keyword evidence="3" id="KW-0547">Nucleotide-binding</keyword>
<keyword evidence="4 6" id="KW-0067">ATP-binding</keyword>
<comment type="similarity">
    <text evidence="1">Belongs to the ABC transporter superfamily.</text>
</comment>
<dbReference type="InterPro" id="IPR027417">
    <property type="entry name" value="P-loop_NTPase"/>
</dbReference>
<dbReference type="Gene3D" id="3.40.50.300">
    <property type="entry name" value="P-loop containing nucleotide triphosphate hydrolases"/>
    <property type="match status" value="1"/>
</dbReference>
<comment type="caution">
    <text evidence="6">The sequence shown here is derived from an EMBL/GenBank/DDBJ whole genome shotgun (WGS) entry which is preliminary data.</text>
</comment>
<dbReference type="PANTHER" id="PTHR42734">
    <property type="entry name" value="METAL TRANSPORT SYSTEM ATP-BINDING PROTEIN TM_0124-RELATED"/>
    <property type="match status" value="1"/>
</dbReference>
<dbReference type="FunFam" id="3.40.50.300:FF:000134">
    <property type="entry name" value="Iron-enterobactin ABC transporter ATP-binding protein"/>
    <property type="match status" value="1"/>
</dbReference>